<evidence type="ECO:0000256" key="2">
    <source>
        <dbReference type="ARBA" id="ARBA00022517"/>
    </source>
</evidence>
<keyword evidence="3" id="KW-0698">rRNA processing</keyword>
<dbReference type="InterPro" id="IPR029060">
    <property type="entry name" value="PIN-like_dom_sf"/>
</dbReference>
<dbReference type="InterPro" id="IPR006966">
    <property type="entry name" value="Peroxin-3"/>
</dbReference>
<dbReference type="Gene3D" id="3.40.50.1010">
    <property type="entry name" value="5'-nuclease"/>
    <property type="match status" value="1"/>
</dbReference>
<dbReference type="Pfam" id="PF04900">
    <property type="entry name" value="Fcf1"/>
    <property type="match status" value="1"/>
</dbReference>
<evidence type="ECO:0000256" key="7">
    <source>
        <dbReference type="ARBA" id="ARBA00071400"/>
    </source>
</evidence>
<keyword evidence="4" id="KW-0539">Nucleus</keyword>
<dbReference type="PANTHER" id="PTHR12416">
    <property type="entry name" value="RRNA-PROCESSING PROTEIN UTP23 HOMOLOG"/>
    <property type="match status" value="1"/>
</dbReference>
<dbReference type="Pfam" id="PF24779">
    <property type="entry name" value="UTP23_sensor"/>
    <property type="match status" value="1"/>
</dbReference>
<comment type="function">
    <text evidence="5">Involved in rRNA-processing and ribosome biogenesis.</text>
</comment>
<dbReference type="InterPro" id="IPR006984">
    <property type="entry name" value="Fcf1/UTP23"/>
</dbReference>
<feature type="compositionally biased region" description="Basic and acidic residues" evidence="8">
    <location>
        <begin position="600"/>
        <end position="609"/>
    </location>
</feature>
<dbReference type="GO" id="GO:0007031">
    <property type="term" value="P:peroxisome organization"/>
    <property type="evidence" value="ECO:0007669"/>
    <property type="project" value="InterPro"/>
</dbReference>
<evidence type="ECO:0000259" key="9">
    <source>
        <dbReference type="Pfam" id="PF24779"/>
    </source>
</evidence>
<keyword evidence="2" id="KW-0690">Ribosome biogenesis</keyword>
<protein>
    <recommendedName>
        <fullName evidence="7">rRNA-processing protein UTP23 homolog</fullName>
    </recommendedName>
</protein>
<evidence type="ECO:0000256" key="5">
    <source>
        <dbReference type="ARBA" id="ARBA00037300"/>
    </source>
</evidence>
<evidence type="ECO:0000256" key="8">
    <source>
        <dbReference type="SAM" id="MobiDB-lite"/>
    </source>
</evidence>
<dbReference type="SUPFAM" id="SSF88723">
    <property type="entry name" value="PIN domain-like"/>
    <property type="match status" value="1"/>
</dbReference>
<dbReference type="AlphaFoldDB" id="A0A914CCS5"/>
<keyword evidence="10" id="KW-1185">Reference proteome</keyword>
<proteinExistence type="inferred from homology"/>
<dbReference type="Pfam" id="PF04882">
    <property type="entry name" value="Peroxin-3"/>
    <property type="match status" value="1"/>
</dbReference>
<evidence type="ECO:0000256" key="6">
    <source>
        <dbReference type="ARBA" id="ARBA00038503"/>
    </source>
</evidence>
<dbReference type="FunFam" id="3.40.50.1010:FF:000006">
    <property type="entry name" value="rRNA-processing protein UTP23 homolog"/>
    <property type="match status" value="1"/>
</dbReference>
<evidence type="ECO:0000313" key="10">
    <source>
        <dbReference type="Proteomes" id="UP000887540"/>
    </source>
</evidence>
<comment type="similarity">
    <text evidence="6">Belongs to the UTP23/FCF1 family. UTP23 subfamily.</text>
</comment>
<feature type="region of interest" description="Disordered" evidence="8">
    <location>
        <begin position="545"/>
        <end position="609"/>
    </location>
</feature>
<evidence type="ECO:0000256" key="1">
    <source>
        <dbReference type="ARBA" id="ARBA00004604"/>
    </source>
</evidence>
<dbReference type="Proteomes" id="UP000887540">
    <property type="component" value="Unplaced"/>
</dbReference>
<comment type="subcellular location">
    <subcellularLocation>
        <location evidence="1">Nucleus</location>
        <location evidence="1">Nucleolus</location>
    </subcellularLocation>
</comment>
<reference evidence="11" key="1">
    <citation type="submission" date="2022-11" db="UniProtKB">
        <authorList>
            <consortium name="WormBaseParasite"/>
        </authorList>
    </citation>
    <scope>IDENTIFICATION</scope>
</reference>
<feature type="domain" description="UTP23 sensor motif region" evidence="9">
    <location>
        <begin position="551"/>
        <end position="569"/>
    </location>
</feature>
<dbReference type="GO" id="GO:0032040">
    <property type="term" value="C:small-subunit processome"/>
    <property type="evidence" value="ECO:0007669"/>
    <property type="project" value="InterPro"/>
</dbReference>
<sequence>MSSVWEFLKRHRGKIATAGVIIGGVYGVKKAIELNALEQLKGNHSVTIEPDEKLSKSRKHFIFDSHQQSCDKQVQLVLNDVKSLIQAHFNVEELVDRLKNSDELSAVEKVHIWEEIKVKSFARILAVAFIYPLIAVVFKTQKSIICRENCKRYENNSQNSKNSFLSYASSYIWREDDRSKVEAAPDPKIQQLFLNCTQFFTTSGINQLFDRIQRVSKELVSSLLLNKPVSPEDIKFLLDKAKTKIQGLYGSKNFADLVVPQRNIQGSFNVVNTVHLETLLTNFSDMLQSQSCGQLISNFTQQYLDHTKELISGDLNDKQVPLAKLLPVLTDSFSDLSKTNPLNASRTEALEICCSFNKLYARETESKMKIKRYKRAQRILTFFRYNFGYAPPFTVLLDGTFCQAALQNKVNLREQMPKYMAEETEMVTSSCVINELEKLGSDVYGALVICKQFDIAPCPHHPHRTAADCLAHLARRSKKGKAPKYFIATQDEQLIAKIKEMGGVPTMSVKFNGILLDKPSESSIKQADKSYDEIEKVKELKKAIIGEPQIKKKKKGPKGPNPLSCKKKKPKPIGNNGAFGKSMNNNDENTKKKRKRRKEKSLSKKNIES</sequence>
<accession>A0A914CCS5</accession>
<dbReference type="GO" id="GO:0005778">
    <property type="term" value="C:peroxisomal membrane"/>
    <property type="evidence" value="ECO:0007669"/>
    <property type="project" value="InterPro"/>
</dbReference>
<evidence type="ECO:0000256" key="3">
    <source>
        <dbReference type="ARBA" id="ARBA00022552"/>
    </source>
</evidence>
<dbReference type="WBParaSite" id="ACRNAN_Path_884.g3400.t1">
    <property type="protein sequence ID" value="ACRNAN_Path_884.g3400.t1"/>
    <property type="gene ID" value="ACRNAN_Path_884.g3400"/>
</dbReference>
<dbReference type="InterPro" id="IPR057776">
    <property type="entry name" value="UTP23_sensor"/>
</dbReference>
<name>A0A914CCS5_9BILA</name>
<evidence type="ECO:0000313" key="11">
    <source>
        <dbReference type="WBParaSite" id="ACRNAN_Path_884.g3400.t1"/>
    </source>
</evidence>
<organism evidence="10 11">
    <name type="scientific">Acrobeloides nanus</name>
    <dbReference type="NCBI Taxonomy" id="290746"/>
    <lineage>
        <taxon>Eukaryota</taxon>
        <taxon>Metazoa</taxon>
        <taxon>Ecdysozoa</taxon>
        <taxon>Nematoda</taxon>
        <taxon>Chromadorea</taxon>
        <taxon>Rhabditida</taxon>
        <taxon>Tylenchina</taxon>
        <taxon>Cephalobomorpha</taxon>
        <taxon>Cephaloboidea</taxon>
        <taxon>Cephalobidae</taxon>
        <taxon>Acrobeloides</taxon>
    </lineage>
</organism>
<evidence type="ECO:0000256" key="4">
    <source>
        <dbReference type="ARBA" id="ARBA00023242"/>
    </source>
</evidence>
<dbReference type="GO" id="GO:0006364">
    <property type="term" value="P:rRNA processing"/>
    <property type="evidence" value="ECO:0007669"/>
    <property type="project" value="UniProtKB-KW"/>
</dbReference>